<name>A0A8H7EK45_9FUNG</name>
<dbReference type="Pfam" id="PF10180">
    <property type="entry name" value="WKF"/>
    <property type="match status" value="1"/>
</dbReference>
<reference evidence="3" key="1">
    <citation type="submission" date="2020-01" db="EMBL/GenBank/DDBJ databases">
        <title>Genome Sequencing of Three Apophysomyces-Like Fungal Strains Confirms a Novel Fungal Genus in the Mucoromycota with divergent Burkholderia-like Endosymbiotic Bacteria.</title>
        <authorList>
            <person name="Stajich J.E."/>
            <person name="Macias A.M."/>
            <person name="Carter-House D."/>
            <person name="Lovett B."/>
            <person name="Kasson L.R."/>
            <person name="Berry K."/>
            <person name="Grigoriev I."/>
            <person name="Chang Y."/>
            <person name="Spatafora J."/>
            <person name="Kasson M.T."/>
        </authorList>
    </citation>
    <scope>NUCLEOTIDE SEQUENCE</scope>
    <source>
        <strain evidence="3">NRRL A-21654</strain>
    </source>
</reference>
<dbReference type="OrthoDB" id="10261563at2759"/>
<evidence type="ECO:0000313" key="4">
    <source>
        <dbReference type="Proteomes" id="UP000605846"/>
    </source>
</evidence>
<organism evidence="3 4">
    <name type="scientific">Apophysomyces ossiformis</name>
    <dbReference type="NCBI Taxonomy" id="679940"/>
    <lineage>
        <taxon>Eukaryota</taxon>
        <taxon>Fungi</taxon>
        <taxon>Fungi incertae sedis</taxon>
        <taxon>Mucoromycota</taxon>
        <taxon>Mucoromycotina</taxon>
        <taxon>Mucoromycetes</taxon>
        <taxon>Mucorales</taxon>
        <taxon>Mucorineae</taxon>
        <taxon>Mucoraceae</taxon>
        <taxon>Apophysomyces</taxon>
    </lineage>
</organism>
<evidence type="ECO:0000259" key="2">
    <source>
        <dbReference type="Pfam" id="PF10180"/>
    </source>
</evidence>
<gene>
    <name evidence="3" type="ORF">EC973_005492</name>
</gene>
<dbReference type="PANTHER" id="PTHR22306:SF2">
    <property type="entry name" value="CHROMOSOME 7 OPEN READING FRAME 50"/>
    <property type="match status" value="1"/>
</dbReference>
<feature type="compositionally biased region" description="Basic residues" evidence="1">
    <location>
        <begin position="104"/>
        <end position="116"/>
    </location>
</feature>
<dbReference type="InterPro" id="IPR019327">
    <property type="entry name" value="WKF"/>
</dbReference>
<dbReference type="PANTHER" id="PTHR22306">
    <property type="entry name" value="CHROMOSOME 7 OPEN READING FRAME 50"/>
    <property type="match status" value="1"/>
</dbReference>
<keyword evidence="4" id="KW-1185">Reference proteome</keyword>
<dbReference type="EMBL" id="JABAYA010000310">
    <property type="protein sequence ID" value="KAF7721074.1"/>
    <property type="molecule type" value="Genomic_DNA"/>
</dbReference>
<evidence type="ECO:0000256" key="1">
    <source>
        <dbReference type="SAM" id="MobiDB-lite"/>
    </source>
</evidence>
<protein>
    <recommendedName>
        <fullName evidence="2">WKF domain-containing protein</fullName>
    </recommendedName>
</protein>
<dbReference type="AlphaFoldDB" id="A0A8H7EK45"/>
<evidence type="ECO:0000313" key="3">
    <source>
        <dbReference type="EMBL" id="KAF7721074.1"/>
    </source>
</evidence>
<dbReference type="Proteomes" id="UP000605846">
    <property type="component" value="Unassembled WGS sequence"/>
</dbReference>
<comment type="caution">
    <text evidence="3">The sequence shown here is derived from an EMBL/GenBank/DDBJ whole genome shotgun (WGS) entry which is preliminary data.</text>
</comment>
<feature type="compositionally biased region" description="Low complexity" evidence="1">
    <location>
        <begin position="34"/>
        <end position="43"/>
    </location>
</feature>
<feature type="domain" description="WKF" evidence="2">
    <location>
        <begin position="137"/>
        <end position="199"/>
    </location>
</feature>
<feature type="region of interest" description="Disordered" evidence="1">
    <location>
        <begin position="1"/>
        <end position="129"/>
    </location>
</feature>
<proteinExistence type="predicted"/>
<feature type="compositionally biased region" description="Basic and acidic residues" evidence="1">
    <location>
        <begin position="82"/>
        <end position="103"/>
    </location>
</feature>
<sequence length="259" mass="28912">MSEKPSHSAQKKTSSAKKSQRLTPAQALLQSLTAKKAAQQVKGKGQHVTFDDEGNQTTAAPTSKTEDKKVKNSQKTGKKRKSDNEDLNKDKKAKTESTSEETKKTKKTSTPKKKKQTTPEESIPIVKAKDKTKEGLDYLRLFVSDRTAWKFRKAQQIWLLQHIYDQDKIKESDFKILLEYLKDMQGSAREKTLKEAQAICETSSKQLTSYGGVDDDDDDFDAEKMLARASKPVVAAPSSSVETEDAKTERAKAIVNILA</sequence>
<accession>A0A8H7EK45</accession>